<keyword evidence="4" id="KW-1185">Reference proteome</keyword>
<dbReference type="Proteomes" id="UP001470230">
    <property type="component" value="Unassembled WGS sequence"/>
</dbReference>
<feature type="compositionally biased region" description="Low complexity" evidence="1">
    <location>
        <begin position="841"/>
        <end position="855"/>
    </location>
</feature>
<dbReference type="EMBL" id="JAPFFF010000007">
    <property type="protein sequence ID" value="KAK8885825.1"/>
    <property type="molecule type" value="Genomic_DNA"/>
</dbReference>
<protein>
    <recommendedName>
        <fullName evidence="5">MMS19 nucleotide excision repair protein</fullName>
    </recommendedName>
</protein>
<reference evidence="2 4" key="1">
    <citation type="submission" date="2024-04" db="EMBL/GenBank/DDBJ databases">
        <title>Tritrichomonas musculus Genome.</title>
        <authorList>
            <person name="Alves-Ferreira E."/>
            <person name="Grigg M."/>
            <person name="Lorenzi H."/>
            <person name="Galac M."/>
        </authorList>
    </citation>
    <scope>NUCLEOTIDE SEQUENCE [LARGE SCALE GENOMIC DNA]</scope>
    <source>
        <strain evidence="2 4">EAF2021</strain>
    </source>
</reference>
<evidence type="ECO:0000256" key="1">
    <source>
        <dbReference type="SAM" id="MobiDB-lite"/>
    </source>
</evidence>
<gene>
    <name evidence="2" type="ORF">M9Y10_018114</name>
    <name evidence="3" type="ORF">M9Y10_041279</name>
</gene>
<feature type="compositionally biased region" description="Acidic residues" evidence="1">
    <location>
        <begin position="874"/>
        <end position="893"/>
    </location>
</feature>
<evidence type="ECO:0000313" key="3">
    <source>
        <dbReference type="EMBL" id="KAK8885825.1"/>
    </source>
</evidence>
<accession>A0ABR2GMC7</accession>
<proteinExistence type="predicted"/>
<dbReference type="EMBL" id="JAPFFF010000239">
    <property type="protein sequence ID" value="KAK8835075.1"/>
    <property type="molecule type" value="Genomic_DNA"/>
</dbReference>
<organism evidence="2 4">
    <name type="scientific">Tritrichomonas musculus</name>
    <dbReference type="NCBI Taxonomy" id="1915356"/>
    <lineage>
        <taxon>Eukaryota</taxon>
        <taxon>Metamonada</taxon>
        <taxon>Parabasalia</taxon>
        <taxon>Tritrichomonadida</taxon>
        <taxon>Tritrichomonadidae</taxon>
        <taxon>Tritrichomonas</taxon>
    </lineage>
</organism>
<comment type="caution">
    <text evidence="2">The sequence shown here is derived from an EMBL/GenBank/DDBJ whole genome shotgun (WGS) entry which is preliminary data.</text>
</comment>
<evidence type="ECO:0008006" key="5">
    <source>
        <dbReference type="Google" id="ProtNLM"/>
    </source>
</evidence>
<evidence type="ECO:0000313" key="4">
    <source>
        <dbReference type="Proteomes" id="UP001470230"/>
    </source>
</evidence>
<name>A0ABR2GMC7_9EUKA</name>
<feature type="region of interest" description="Disordered" evidence="1">
    <location>
        <begin position="835"/>
        <end position="928"/>
    </location>
</feature>
<evidence type="ECO:0000313" key="2">
    <source>
        <dbReference type="EMBL" id="KAK8835075.1"/>
    </source>
</evidence>
<sequence>MSSIRATTPPIFFHVVSEISKKGLGDNKFLEESLDQVESLSSAVSVISTIMTNETNEVGKRDLFNILLHLLSSNEEYDDGFTDDLIIQLISKISTFPYIFRNREVYDTMKQALQNLFKKLSENGLLKIQTGVKLTNSPYVSYVFAVLALQGTIRMPLILGGPQNTIPTNEGLTLFMETNEYAKLDTDEQKAFDNYNMPQIIKSSLQSLSDSGKIYGISLLQGYFHFYPEKAEESCPPLDTVLGYLKKDLLKTSAIGILQQNKMIEAMKGREPKVAASILVQIGLKGEYSEKAVPFICNNEVFSDIESYIEKLLKSDSTVLGASMVAQEKGLFDKKPDLINIAFPNPVKRMRVAIELIKAVDKPSQQLYEAMLNQAFVAYASSGETRSINNFIDVAANNDFNEFFSNFLLKRLVEVNDSKVLNVFGNELTTALNREQNPLKRIAPSDNALFYKLACHLYGVYFEQNQPIPNALRILTLYKEIPKDLTENDETKIQPIQYINAVIPKTAYTEFLQTAESCINQHPVVVVLCVALPDLDDSKVDSLIQTCENDSTYTPEIGHEFFTLLANNYQDRFFNYLESEQLGKQVTNNIFVNRKKKLRVDNTVKNAMTILPRSLDEKKQTFDQDGQKRLCRVVDSILPRVNIPDFSNEISQLGSVFTLLPDITPEEEEYNTFVDTGFIQQYPMIFRHVENKDDLSKKLITNYVASIEDQKSFANDLQNPEEREKLTKGIEDATNVLFSMNPSEEILLYTYDELIKKHLHKKNQTYIQYKYPVVIEKFALSAEKNKVSLTLPQFANFLTRLLAYTISKDRVVREAAHNAFESLFGVEHKSSVIYSHDGHQDNSNANNNDNNAGSSDADEDQINEQSEERRNDAEEQLEQQEIKEENEEEDGDEEQKPSTQQQPPAQKPVTRQAPAQKQSSSKVSAVDDEQNHLGNEQIFNGAIDLFERIQVNMSTELLNAILDHIIVKKIYSPATCLFLRAIFQKRENFASTDHSNQILKLFLAQPGMTITCQFHFDKGVMALAERSLIDFIAIFLLSESPYQTKIITYILGKIELRDKFIETVFVYLNTSKDIERSLNLFYILKLIVKSEGNEICPKSFAMLISCIIMWMGALFEQNYNKKINLIKLAQSTSDISSLIDDITSRTVIASSFSISISVNDISRFAISQRSLANIIVSIPAKELEIVFDYVDKVITKSPNQPYILSAGLFSIAMAQGHTYHCTLTDNLLTKVIPKTVVDGFEKADFTNGCRLCYASNEAILKSLNDEQVETVYGVVVEALGQSKICLDEAAVLLHHFLEKVKGKALKKDLLLEGLRNLFSQRPPRDIYLDLVLAYLTVECDFDDFNMEEKDLNVEKFFSWIPRYEKQNLEILRKITESEDIASGLKGKVEDTLIATFALNLVNDTKEIDADLLNLFAALNKELKDCHEEPAEKFRADLLRKILTFSADPKCELKKQSAELIKSLVINA</sequence>
<feature type="compositionally biased region" description="Polar residues" evidence="1">
    <location>
        <begin position="913"/>
        <end position="923"/>
    </location>
</feature>